<dbReference type="SUPFAM" id="SSF102114">
    <property type="entry name" value="Radical SAM enzymes"/>
    <property type="match status" value="1"/>
</dbReference>
<keyword evidence="2" id="KW-0411">Iron-sulfur</keyword>
<gene>
    <name evidence="4" type="ORF">METZ01_LOCUS255309</name>
</gene>
<evidence type="ECO:0000256" key="2">
    <source>
        <dbReference type="ARBA" id="ARBA00022485"/>
    </source>
</evidence>
<dbReference type="InterPro" id="IPR058240">
    <property type="entry name" value="rSAM_sf"/>
</dbReference>
<sequence length="243" mass="28482">MTDEMYLNIMKQLSEIDFDGRIDFTRYHEPLADKEAILDRIRIAKRYIPNAKLNVNTNSDYLNKEYIQELLDAGVDNLAMQAYLRNGATVYDEHEVFERINQICDRIGAERINPDEHKDKDWIIYRLPQFKGSIHARNYWKNGTNRAGSVPIDLGYRRTQPCTSMNKGIFIEYDGSMTICCDMITPEVHKKWAVGNLSKQPSLFLNYTSDYYTEWRTRINKADWFKGSPCLVCKRDVRGKEAR</sequence>
<dbReference type="PANTHER" id="PTHR43787:SF3">
    <property type="entry name" value="ARYLSULFATASE REGULATORY PROTEIN"/>
    <property type="match status" value="1"/>
</dbReference>
<keyword evidence="2" id="KW-0004">4Fe-4S</keyword>
<dbReference type="EMBL" id="UINC01069235">
    <property type="protein sequence ID" value="SVC02455.1"/>
    <property type="molecule type" value="Genomic_DNA"/>
</dbReference>
<feature type="domain" description="4Fe4S-binding SPASM" evidence="3">
    <location>
        <begin position="162"/>
        <end position="233"/>
    </location>
</feature>
<organism evidence="4">
    <name type="scientific">marine metagenome</name>
    <dbReference type="NCBI Taxonomy" id="408172"/>
    <lineage>
        <taxon>unclassified sequences</taxon>
        <taxon>metagenomes</taxon>
        <taxon>ecological metagenomes</taxon>
    </lineage>
</organism>
<name>A0A382ISX4_9ZZZZ</name>
<dbReference type="CDD" id="cd01335">
    <property type="entry name" value="Radical_SAM"/>
    <property type="match status" value="1"/>
</dbReference>
<keyword evidence="2" id="KW-0408">Iron</keyword>
<dbReference type="InterPro" id="IPR013785">
    <property type="entry name" value="Aldolase_TIM"/>
</dbReference>
<evidence type="ECO:0000259" key="3">
    <source>
        <dbReference type="Pfam" id="PF13186"/>
    </source>
</evidence>
<comment type="cofactor">
    <cofactor evidence="1">
        <name>[4Fe-4S] cluster</name>
        <dbReference type="ChEBI" id="CHEBI:49883"/>
    </cofactor>
</comment>
<protein>
    <recommendedName>
        <fullName evidence="3">4Fe4S-binding SPASM domain-containing protein</fullName>
    </recommendedName>
</protein>
<keyword evidence="2" id="KW-0479">Metal-binding</keyword>
<dbReference type="Pfam" id="PF13186">
    <property type="entry name" value="SPASM"/>
    <property type="match status" value="1"/>
</dbReference>
<dbReference type="GO" id="GO:0051539">
    <property type="term" value="F:4 iron, 4 sulfur cluster binding"/>
    <property type="evidence" value="ECO:0007669"/>
    <property type="project" value="UniProtKB-KW"/>
</dbReference>
<reference evidence="4" key="1">
    <citation type="submission" date="2018-05" db="EMBL/GenBank/DDBJ databases">
        <authorList>
            <person name="Lanie J.A."/>
            <person name="Ng W.-L."/>
            <person name="Kazmierczak K.M."/>
            <person name="Andrzejewski T.M."/>
            <person name="Davidsen T.M."/>
            <person name="Wayne K.J."/>
            <person name="Tettelin H."/>
            <person name="Glass J.I."/>
            <person name="Rusch D."/>
            <person name="Podicherti R."/>
            <person name="Tsui H.-C.T."/>
            <person name="Winkler M.E."/>
        </authorList>
    </citation>
    <scope>NUCLEOTIDE SEQUENCE</scope>
</reference>
<dbReference type="Gene3D" id="3.20.20.70">
    <property type="entry name" value="Aldolase class I"/>
    <property type="match status" value="1"/>
</dbReference>
<dbReference type="AlphaFoldDB" id="A0A382ISX4"/>
<evidence type="ECO:0000313" key="4">
    <source>
        <dbReference type="EMBL" id="SVC02455.1"/>
    </source>
</evidence>
<evidence type="ECO:0000256" key="1">
    <source>
        <dbReference type="ARBA" id="ARBA00001966"/>
    </source>
</evidence>
<proteinExistence type="predicted"/>
<dbReference type="InterPro" id="IPR023885">
    <property type="entry name" value="4Fe4S-binding_SPASM_dom"/>
</dbReference>
<accession>A0A382ISX4</accession>
<dbReference type="CDD" id="cd21109">
    <property type="entry name" value="SPASM"/>
    <property type="match status" value="1"/>
</dbReference>
<dbReference type="PANTHER" id="PTHR43787">
    <property type="entry name" value="FEMO COFACTOR BIOSYNTHESIS PROTEIN NIFB-RELATED"/>
    <property type="match status" value="1"/>
</dbReference>